<dbReference type="EMBL" id="PUFN01000019">
    <property type="protein sequence ID" value="TDG71687.1"/>
    <property type="molecule type" value="Genomic_DNA"/>
</dbReference>
<gene>
    <name evidence="2" type="ORF">C5L30_002267</name>
</gene>
<keyword evidence="1" id="KW-0812">Transmembrane</keyword>
<evidence type="ECO:0000313" key="3">
    <source>
        <dbReference type="Proteomes" id="UP000295257"/>
    </source>
</evidence>
<name>A0A4R5NDP7_9LACO</name>
<proteinExistence type="predicted"/>
<accession>A0A4R5NDP7</accession>
<sequence length="96" mass="10978">MSSFLLILFIVALIAFQSFTGYKQNKYLGAIIPVVFCAIVLYLMMMTDYHWNLRNIVMPMIGLASFIGIYNAGSESKNKKLQQELDKMKAKDSMKK</sequence>
<reference evidence="2 3" key="1">
    <citation type="journal article" date="2019" name="Appl. Microbiol. Biotechnol.">
        <title>Uncovering carbohydrate metabolism through a genotype-phenotype association study of 56 lactic acid bacteria genomes.</title>
        <authorList>
            <person name="Buron-Moles G."/>
            <person name="Chailyan A."/>
            <person name="Dolejs I."/>
            <person name="Forster J."/>
            <person name="Miks M.H."/>
        </authorList>
    </citation>
    <scope>NUCLEOTIDE SEQUENCE [LARGE SCALE GENOMIC DNA]</scope>
    <source>
        <strain evidence="2 3">ATCC 29644</strain>
    </source>
</reference>
<dbReference type="Proteomes" id="UP000295257">
    <property type="component" value="Unassembled WGS sequence"/>
</dbReference>
<keyword evidence="1" id="KW-1133">Transmembrane helix</keyword>
<dbReference type="RefSeq" id="WP_010020760.1">
    <property type="nucleotide sequence ID" value="NZ_PUFN01000019.1"/>
</dbReference>
<dbReference type="AlphaFoldDB" id="A0A4R5NDP7"/>
<protein>
    <submittedName>
        <fullName evidence="2">Uncharacterized protein</fullName>
    </submittedName>
</protein>
<feature type="transmembrane region" description="Helical" evidence="1">
    <location>
        <begin position="27"/>
        <end position="44"/>
    </location>
</feature>
<comment type="caution">
    <text evidence="2">The sequence shown here is derived from an EMBL/GenBank/DDBJ whole genome shotgun (WGS) entry which is preliminary data.</text>
</comment>
<evidence type="ECO:0000256" key="1">
    <source>
        <dbReference type="SAM" id="Phobius"/>
    </source>
</evidence>
<dbReference type="OrthoDB" id="2194927at2"/>
<keyword evidence="1" id="KW-0472">Membrane</keyword>
<organism evidence="2 3">
    <name type="scientific">Companilactobacillus farciminis</name>
    <dbReference type="NCBI Taxonomy" id="1612"/>
    <lineage>
        <taxon>Bacteria</taxon>
        <taxon>Bacillati</taxon>
        <taxon>Bacillota</taxon>
        <taxon>Bacilli</taxon>
        <taxon>Lactobacillales</taxon>
        <taxon>Lactobacillaceae</taxon>
        <taxon>Companilactobacillus</taxon>
    </lineage>
</organism>
<evidence type="ECO:0000313" key="2">
    <source>
        <dbReference type="EMBL" id="TDG71687.1"/>
    </source>
</evidence>
<keyword evidence="3" id="KW-1185">Reference proteome</keyword>
<feature type="transmembrane region" description="Helical" evidence="1">
    <location>
        <begin position="56"/>
        <end position="73"/>
    </location>
</feature>